<accession>A0AAW2PGU9</accession>
<reference evidence="1" key="1">
    <citation type="submission" date="2020-06" db="EMBL/GenBank/DDBJ databases">
        <authorList>
            <person name="Li T."/>
            <person name="Hu X."/>
            <person name="Zhang T."/>
            <person name="Song X."/>
            <person name="Zhang H."/>
            <person name="Dai N."/>
            <person name="Sheng W."/>
            <person name="Hou X."/>
            <person name="Wei L."/>
        </authorList>
    </citation>
    <scope>NUCLEOTIDE SEQUENCE</scope>
    <source>
        <strain evidence="1">G02</strain>
        <tissue evidence="1">Leaf</tissue>
    </source>
</reference>
<gene>
    <name evidence="1" type="ORF">Sradi_3941300</name>
</gene>
<protein>
    <submittedName>
        <fullName evidence="1">ARF guanine-nucleotide exchange factor GNL2</fullName>
    </submittedName>
</protein>
<proteinExistence type="predicted"/>
<dbReference type="EMBL" id="JACGWJ010000017">
    <property type="protein sequence ID" value="KAL0354944.1"/>
    <property type="molecule type" value="Genomic_DNA"/>
</dbReference>
<name>A0AAW2PGU9_SESRA</name>
<dbReference type="AlphaFoldDB" id="A0AAW2PGU9"/>
<organism evidence="1">
    <name type="scientific">Sesamum radiatum</name>
    <name type="common">Black benniseed</name>
    <dbReference type="NCBI Taxonomy" id="300843"/>
    <lineage>
        <taxon>Eukaryota</taxon>
        <taxon>Viridiplantae</taxon>
        <taxon>Streptophyta</taxon>
        <taxon>Embryophyta</taxon>
        <taxon>Tracheophyta</taxon>
        <taxon>Spermatophyta</taxon>
        <taxon>Magnoliopsida</taxon>
        <taxon>eudicotyledons</taxon>
        <taxon>Gunneridae</taxon>
        <taxon>Pentapetalae</taxon>
        <taxon>asterids</taxon>
        <taxon>lamiids</taxon>
        <taxon>Lamiales</taxon>
        <taxon>Pedaliaceae</taxon>
        <taxon>Sesamum</taxon>
    </lineage>
</organism>
<sequence>MDPVGKPAKNIQPFILCDFDRRLGRDMFAAIAGPSIATLAAVFEHSDEEEILHECIEALFSIARIAQYGLEDTLDELLCSFCKFTTLLNPYASAEETLYAFSHDIKPKMAMMAVFTIANTFKDSIEAAGEPSSSAC</sequence>
<evidence type="ECO:0000313" key="1">
    <source>
        <dbReference type="EMBL" id="KAL0354944.1"/>
    </source>
</evidence>
<dbReference type="PANTHER" id="PTHR10663">
    <property type="entry name" value="GUANYL-NUCLEOTIDE EXCHANGE FACTOR"/>
    <property type="match status" value="1"/>
</dbReference>
<reference evidence="1" key="2">
    <citation type="journal article" date="2024" name="Plant">
        <title>Genomic evolution and insights into agronomic trait innovations of Sesamum species.</title>
        <authorList>
            <person name="Miao H."/>
            <person name="Wang L."/>
            <person name="Qu L."/>
            <person name="Liu H."/>
            <person name="Sun Y."/>
            <person name="Le M."/>
            <person name="Wang Q."/>
            <person name="Wei S."/>
            <person name="Zheng Y."/>
            <person name="Lin W."/>
            <person name="Duan Y."/>
            <person name="Cao H."/>
            <person name="Xiong S."/>
            <person name="Wang X."/>
            <person name="Wei L."/>
            <person name="Li C."/>
            <person name="Ma Q."/>
            <person name="Ju M."/>
            <person name="Zhao R."/>
            <person name="Li G."/>
            <person name="Mu C."/>
            <person name="Tian Q."/>
            <person name="Mei H."/>
            <person name="Zhang T."/>
            <person name="Gao T."/>
            <person name="Zhang H."/>
        </authorList>
    </citation>
    <scope>NUCLEOTIDE SEQUENCE</scope>
    <source>
        <strain evidence="1">G02</strain>
    </source>
</reference>
<comment type="caution">
    <text evidence="1">The sequence shown here is derived from an EMBL/GenBank/DDBJ whole genome shotgun (WGS) entry which is preliminary data.</text>
</comment>
<dbReference type="PANTHER" id="PTHR10663:SF322">
    <property type="entry name" value="ARF GUANINE-NUCLEOTIDE EXCHANGE FACTOR GNL2"/>
    <property type="match status" value="1"/>
</dbReference>